<name>A0ABU7K8K3_9ACTN</name>
<dbReference type="PANTHER" id="PTHR10091">
    <property type="entry name" value="ALDOSE-1-EPIMERASE"/>
    <property type="match status" value="1"/>
</dbReference>
<protein>
    <submittedName>
        <fullName evidence="1">Aldose 1-epimerase family protein</fullName>
    </submittedName>
</protein>
<dbReference type="PANTHER" id="PTHR10091:SF0">
    <property type="entry name" value="GALACTOSE MUTAROTASE"/>
    <property type="match status" value="1"/>
</dbReference>
<dbReference type="InterPro" id="IPR037480">
    <property type="entry name" value="YihR-like"/>
</dbReference>
<comment type="caution">
    <text evidence="1">The sequence shown here is derived from an EMBL/GenBank/DDBJ whole genome shotgun (WGS) entry which is preliminary data.</text>
</comment>
<dbReference type="Gene3D" id="2.70.98.10">
    <property type="match status" value="1"/>
</dbReference>
<keyword evidence="2" id="KW-1185">Reference proteome</keyword>
<accession>A0ABU7K8K3</accession>
<dbReference type="EMBL" id="JAUZMY010000013">
    <property type="protein sequence ID" value="MEE2038567.1"/>
    <property type="molecule type" value="Genomic_DNA"/>
</dbReference>
<proteinExistence type="predicted"/>
<dbReference type="InterPro" id="IPR014718">
    <property type="entry name" value="GH-type_carb-bd"/>
</dbReference>
<evidence type="ECO:0000313" key="2">
    <source>
        <dbReference type="Proteomes" id="UP001356095"/>
    </source>
</evidence>
<dbReference type="InterPro" id="IPR008183">
    <property type="entry name" value="Aldose_1/G6P_1-epimerase"/>
</dbReference>
<dbReference type="Proteomes" id="UP001356095">
    <property type="component" value="Unassembled WGS sequence"/>
</dbReference>
<dbReference type="SUPFAM" id="SSF74650">
    <property type="entry name" value="Galactose mutarotase-like"/>
    <property type="match status" value="1"/>
</dbReference>
<dbReference type="CDD" id="cd09022">
    <property type="entry name" value="Aldose_epim_Ec_YihR"/>
    <property type="match status" value="1"/>
</dbReference>
<dbReference type="InterPro" id="IPR011013">
    <property type="entry name" value="Gal_mutarotase_sf_dom"/>
</dbReference>
<gene>
    <name evidence="1" type="ORF">Q8791_15185</name>
</gene>
<dbReference type="Pfam" id="PF01263">
    <property type="entry name" value="Aldose_epim"/>
    <property type="match status" value="1"/>
</dbReference>
<dbReference type="RefSeq" id="WP_330092339.1">
    <property type="nucleotide sequence ID" value="NZ_JAUZMY010000013.1"/>
</dbReference>
<reference evidence="1 2" key="1">
    <citation type="submission" date="2023-08" db="EMBL/GenBank/DDBJ databases">
        <authorList>
            <person name="Girao M."/>
            <person name="Carvalho M.F."/>
        </authorList>
    </citation>
    <scope>NUCLEOTIDE SEQUENCE [LARGE SCALE GENOMIC DNA]</scope>
    <source>
        <strain evidence="1 2">CT-R113</strain>
    </source>
</reference>
<organism evidence="1 2">
    <name type="scientific">Nocardiopsis codii</name>
    <dbReference type="NCBI Taxonomy" id="3065942"/>
    <lineage>
        <taxon>Bacteria</taxon>
        <taxon>Bacillati</taxon>
        <taxon>Actinomycetota</taxon>
        <taxon>Actinomycetes</taxon>
        <taxon>Streptosporangiales</taxon>
        <taxon>Nocardiopsidaceae</taxon>
        <taxon>Nocardiopsis</taxon>
    </lineage>
</organism>
<evidence type="ECO:0000313" key="1">
    <source>
        <dbReference type="EMBL" id="MEE2038567.1"/>
    </source>
</evidence>
<sequence>MGEVIELRAGEFLARVDRNGAGLQALTWRDRDIVWPYGNDGPKAFQGQVLAPWPNRVDAGVYRFAGTEYRLEVNDSATGTAIHGLVHDREWSVEAVSDDSATLRLDFDGTPGFPFPMELVITYRLADDGLTLTAQARNTGDSPAPFGLGFHPYLTLGEPLSALAARGDLTLEVTANARQPVDDRLLPVGGPVPVDGGAFDFRPPGTQVGDTVLDTAFTSLERDGDGRAWVRVSGPAHRVSVWGDRSFDWLQVFSSDTLGGDDHRAYLAAEPMTCPANALATGTDLIVLAPGDTARHAFGITAEDLTRA</sequence>